<dbReference type="STRING" id="2094558.A0A314Y8S7"/>
<dbReference type="GO" id="GO:0046872">
    <property type="term" value="F:metal ion binding"/>
    <property type="evidence" value="ECO:0007669"/>
    <property type="project" value="UniProtKB-KW"/>
</dbReference>
<evidence type="ECO:0000256" key="9">
    <source>
        <dbReference type="ARBA" id="ARBA00023157"/>
    </source>
</evidence>
<dbReference type="InterPro" id="IPR010255">
    <property type="entry name" value="Haem_peroxidase_sf"/>
</dbReference>
<evidence type="ECO:0000256" key="3">
    <source>
        <dbReference type="ARBA" id="ARBA00022559"/>
    </source>
</evidence>
<dbReference type="EC" id="1.11.1.7" evidence="2"/>
<feature type="domain" description="Plant heme peroxidase family profile" evidence="15">
    <location>
        <begin position="70"/>
        <end position="262"/>
    </location>
</feature>
<dbReference type="PANTHER" id="PTHR31517">
    <property type="match status" value="1"/>
</dbReference>
<keyword evidence="3 16" id="KW-0575">Peroxidase</keyword>
<dbReference type="Gene3D" id="1.10.520.10">
    <property type="match status" value="2"/>
</dbReference>
<evidence type="ECO:0000256" key="2">
    <source>
        <dbReference type="ARBA" id="ARBA00012313"/>
    </source>
</evidence>
<comment type="cofactor">
    <cofactor evidence="11">
        <name>heme b</name>
        <dbReference type="ChEBI" id="CHEBI:60344"/>
    </cofactor>
    <text evidence="11">Binds 1 heme b (iron(II)-protoporphyrin IX) group per subunit.</text>
</comment>
<evidence type="ECO:0000256" key="13">
    <source>
        <dbReference type="RuleBase" id="RU004241"/>
    </source>
</evidence>
<comment type="catalytic activity">
    <reaction evidence="1">
        <text>2 a phenolic donor + H2O2 = 2 a phenolic radical donor + 2 H2O</text>
        <dbReference type="Rhea" id="RHEA:56136"/>
        <dbReference type="ChEBI" id="CHEBI:15377"/>
        <dbReference type="ChEBI" id="CHEBI:16240"/>
        <dbReference type="ChEBI" id="CHEBI:139520"/>
        <dbReference type="ChEBI" id="CHEBI:139521"/>
        <dbReference type="EC" id="1.11.1.7"/>
    </reaction>
</comment>
<evidence type="ECO:0000256" key="14">
    <source>
        <dbReference type="SAM" id="SignalP"/>
    </source>
</evidence>
<dbReference type="EMBL" id="PJQY01001324">
    <property type="protein sequence ID" value="PQQ03622.1"/>
    <property type="molecule type" value="Genomic_DNA"/>
</dbReference>
<name>A0A314Y8S7_PRUYE</name>
<evidence type="ECO:0000313" key="17">
    <source>
        <dbReference type="Proteomes" id="UP000250321"/>
    </source>
</evidence>
<keyword evidence="6 14" id="KW-0732">Signal</keyword>
<feature type="signal peptide" evidence="14">
    <location>
        <begin position="1"/>
        <end position="21"/>
    </location>
</feature>
<evidence type="ECO:0000256" key="10">
    <source>
        <dbReference type="PIRSR" id="PIRSR600823-2"/>
    </source>
</evidence>
<dbReference type="PRINTS" id="PR00459">
    <property type="entry name" value="ASPEROXIDASE"/>
</dbReference>
<sequence length="266" mass="30399">MSSRALFFFALLAFSAVSCFAENEEDPGLVMDFYKDSCPQAEDVIREQVKLLYKRHKNTAFSWLRNIFHDCAVQLGGPFIPLKTGRRDGRRSRAEILEQYLPDHNESMSTVLEKFADMGIDTPGLVALLGAHSVGRTHCVKLVHRLYPEVDPQLNPDHVGHMLKKCPDAIPDPKAVQYVRNDRGTPMIFDNNYYRNILDNKGLMMVDHQLATDKRTKPHVKKMAKSQDYFFKEFSRAFTILSENNPLTGTKGEIRQQCNVANKIHN</sequence>
<gene>
    <name evidence="16" type="ORF">Pyn_03474</name>
</gene>
<evidence type="ECO:0000256" key="11">
    <source>
        <dbReference type="PIRSR" id="PIRSR600823-3"/>
    </source>
</evidence>
<feature type="chain" id="PRO_5016343415" description="peroxidase" evidence="14">
    <location>
        <begin position="22"/>
        <end position="266"/>
    </location>
</feature>
<evidence type="ECO:0000313" key="16">
    <source>
        <dbReference type="EMBL" id="PQQ03622.1"/>
    </source>
</evidence>
<feature type="binding site" description="axial binding residue" evidence="11">
    <location>
        <position position="132"/>
    </location>
    <ligand>
        <name>heme b</name>
        <dbReference type="ChEBI" id="CHEBI:60344"/>
    </ligand>
    <ligandPart>
        <name>Fe</name>
        <dbReference type="ChEBI" id="CHEBI:18248"/>
    </ligandPart>
</feature>
<evidence type="ECO:0000256" key="8">
    <source>
        <dbReference type="ARBA" id="ARBA00023004"/>
    </source>
</evidence>
<proteinExistence type="inferred from homology"/>
<keyword evidence="8 11" id="KW-0408">Iron</keyword>
<feature type="binding site" evidence="11">
    <location>
        <position position="182"/>
    </location>
    <ligand>
        <name>Ca(2+)</name>
        <dbReference type="ChEBI" id="CHEBI:29108"/>
        <label>2</label>
    </ligand>
</feature>
<feature type="disulfide bond" evidence="12">
    <location>
        <begin position="139"/>
        <end position="166"/>
    </location>
</feature>
<keyword evidence="5 11" id="KW-0479">Metal-binding</keyword>
<keyword evidence="9 12" id="KW-1015">Disulfide bond</keyword>
<protein>
    <recommendedName>
        <fullName evidence="2">peroxidase</fullName>
        <ecNumber evidence="2">1.11.1.7</ecNumber>
    </recommendedName>
</protein>
<accession>A0A314Y8S7</accession>
<dbReference type="SUPFAM" id="SSF48113">
    <property type="entry name" value="Heme-dependent peroxidases"/>
    <property type="match status" value="1"/>
</dbReference>
<organism evidence="16 17">
    <name type="scientific">Prunus yedoensis var. nudiflora</name>
    <dbReference type="NCBI Taxonomy" id="2094558"/>
    <lineage>
        <taxon>Eukaryota</taxon>
        <taxon>Viridiplantae</taxon>
        <taxon>Streptophyta</taxon>
        <taxon>Embryophyta</taxon>
        <taxon>Tracheophyta</taxon>
        <taxon>Spermatophyta</taxon>
        <taxon>Magnoliopsida</taxon>
        <taxon>eudicotyledons</taxon>
        <taxon>Gunneridae</taxon>
        <taxon>Pentapetalae</taxon>
        <taxon>rosids</taxon>
        <taxon>fabids</taxon>
        <taxon>Rosales</taxon>
        <taxon>Rosaceae</taxon>
        <taxon>Amygdaloideae</taxon>
        <taxon>Amygdaleae</taxon>
        <taxon>Prunus</taxon>
    </lineage>
</organism>
<feature type="binding site" evidence="11">
    <location>
        <position position="185"/>
    </location>
    <ligand>
        <name>Ca(2+)</name>
        <dbReference type="ChEBI" id="CHEBI:29108"/>
        <label>2</label>
    </ligand>
</feature>
<dbReference type="OrthoDB" id="2859658at2759"/>
<dbReference type="Gene3D" id="1.10.420.10">
    <property type="entry name" value="Peroxidase, domain 2"/>
    <property type="match status" value="1"/>
</dbReference>
<dbReference type="Pfam" id="PF00141">
    <property type="entry name" value="peroxidase"/>
    <property type="match status" value="1"/>
</dbReference>
<dbReference type="InterPro" id="IPR000823">
    <property type="entry name" value="Peroxidase_pln"/>
</dbReference>
<keyword evidence="7" id="KW-0560">Oxidoreductase</keyword>
<comment type="cofactor">
    <cofactor evidence="11">
        <name>Ca(2+)</name>
        <dbReference type="ChEBI" id="CHEBI:29108"/>
    </cofactor>
    <text evidence="11">Binds 2 calcium ions per subunit.</text>
</comment>
<evidence type="ECO:0000256" key="5">
    <source>
        <dbReference type="ARBA" id="ARBA00022723"/>
    </source>
</evidence>
<dbReference type="FunFam" id="1.10.420.10:FF:000007">
    <property type="entry name" value="Peroxidase"/>
    <property type="match status" value="1"/>
</dbReference>
<keyword evidence="17" id="KW-1185">Reference proteome</keyword>
<dbReference type="GO" id="GO:0140825">
    <property type="term" value="F:lactoperoxidase activity"/>
    <property type="evidence" value="ECO:0007669"/>
    <property type="project" value="UniProtKB-EC"/>
</dbReference>
<dbReference type="InterPro" id="IPR002016">
    <property type="entry name" value="Haem_peroxidase"/>
</dbReference>
<evidence type="ECO:0000256" key="1">
    <source>
        <dbReference type="ARBA" id="ARBA00000189"/>
    </source>
</evidence>
<evidence type="ECO:0000256" key="7">
    <source>
        <dbReference type="ARBA" id="ARBA00023002"/>
    </source>
</evidence>
<dbReference type="GO" id="GO:0020037">
    <property type="term" value="F:heme binding"/>
    <property type="evidence" value="ECO:0007669"/>
    <property type="project" value="InterPro"/>
</dbReference>
<feature type="domain" description="Plant heme peroxidase family profile" evidence="15">
    <location>
        <begin position="28"/>
        <end position="69"/>
    </location>
</feature>
<comment type="caution">
    <text evidence="16">The sequence shown here is derived from an EMBL/GenBank/DDBJ whole genome shotgun (WGS) entry which is preliminary data.</text>
</comment>
<dbReference type="GO" id="GO:0006979">
    <property type="term" value="P:response to oxidative stress"/>
    <property type="evidence" value="ECO:0007669"/>
    <property type="project" value="InterPro"/>
</dbReference>
<dbReference type="PROSITE" id="PS51257">
    <property type="entry name" value="PROKAR_LIPOPROTEIN"/>
    <property type="match status" value="1"/>
</dbReference>
<reference evidence="16 17" key="1">
    <citation type="submission" date="2018-02" db="EMBL/GenBank/DDBJ databases">
        <title>Draft genome of wild Prunus yedoensis var. nudiflora.</title>
        <authorList>
            <person name="Baek S."/>
            <person name="Kim J.-H."/>
            <person name="Choi K."/>
            <person name="Kim G.-B."/>
            <person name="Cho A."/>
            <person name="Jang H."/>
            <person name="Shin C.-H."/>
            <person name="Yu H.-J."/>
            <person name="Mun J.-H."/>
        </authorList>
    </citation>
    <scope>NUCLEOTIDE SEQUENCE [LARGE SCALE GENOMIC DNA]</scope>
    <source>
        <strain evidence="17">cv. Jeju island</strain>
        <tissue evidence="16">Leaf</tissue>
    </source>
</reference>
<feature type="binding site" evidence="11">
    <location>
        <position position="190"/>
    </location>
    <ligand>
        <name>Ca(2+)</name>
        <dbReference type="ChEBI" id="CHEBI:29108"/>
        <label>2</label>
    </ligand>
</feature>
<feature type="binding site" evidence="10">
    <location>
        <position position="102"/>
    </location>
    <ligand>
        <name>substrate</name>
    </ligand>
</feature>
<dbReference type="PANTHER" id="PTHR31517:SF80">
    <property type="entry name" value="PEROXIDASE"/>
    <property type="match status" value="1"/>
</dbReference>
<evidence type="ECO:0000259" key="15">
    <source>
        <dbReference type="PROSITE" id="PS50873"/>
    </source>
</evidence>
<dbReference type="InterPro" id="IPR002207">
    <property type="entry name" value="Peroxidase_I"/>
</dbReference>
<dbReference type="PRINTS" id="PR00458">
    <property type="entry name" value="PEROXIDASE"/>
</dbReference>
<comment type="similarity">
    <text evidence="13">Belongs to the peroxidase family.</text>
</comment>
<keyword evidence="4" id="KW-0349">Heme</keyword>
<dbReference type="PROSITE" id="PS50873">
    <property type="entry name" value="PEROXIDASE_4"/>
    <property type="match status" value="2"/>
</dbReference>
<evidence type="ECO:0000256" key="6">
    <source>
        <dbReference type="ARBA" id="ARBA00022729"/>
    </source>
</evidence>
<evidence type="ECO:0000256" key="4">
    <source>
        <dbReference type="ARBA" id="ARBA00022617"/>
    </source>
</evidence>
<dbReference type="Proteomes" id="UP000250321">
    <property type="component" value="Unassembled WGS sequence"/>
</dbReference>
<dbReference type="AlphaFoldDB" id="A0A314Y8S7"/>
<keyword evidence="11" id="KW-0106">Calcium</keyword>
<evidence type="ECO:0000256" key="12">
    <source>
        <dbReference type="PIRSR" id="PIRSR600823-5"/>
    </source>
</evidence>